<evidence type="ECO:0000313" key="2">
    <source>
        <dbReference type="Proteomes" id="UP001153332"/>
    </source>
</evidence>
<organism evidence="1 2">
    <name type="scientific">Lasiodiplodia mahajangana</name>
    <dbReference type="NCBI Taxonomy" id="1108764"/>
    <lineage>
        <taxon>Eukaryota</taxon>
        <taxon>Fungi</taxon>
        <taxon>Dikarya</taxon>
        <taxon>Ascomycota</taxon>
        <taxon>Pezizomycotina</taxon>
        <taxon>Dothideomycetes</taxon>
        <taxon>Dothideomycetes incertae sedis</taxon>
        <taxon>Botryosphaeriales</taxon>
        <taxon>Botryosphaeriaceae</taxon>
        <taxon>Lasiodiplodia</taxon>
    </lineage>
</organism>
<protein>
    <submittedName>
        <fullName evidence="1">Uncharacterized protein</fullName>
    </submittedName>
</protein>
<dbReference type="EMBL" id="JAPUUL010002907">
    <property type="protein sequence ID" value="KAJ8124595.1"/>
    <property type="molecule type" value="Genomic_DNA"/>
</dbReference>
<dbReference type="Proteomes" id="UP001153332">
    <property type="component" value="Unassembled WGS sequence"/>
</dbReference>
<comment type="caution">
    <text evidence="1">The sequence shown here is derived from an EMBL/GenBank/DDBJ whole genome shotgun (WGS) entry which is preliminary data.</text>
</comment>
<name>A0ACC2JAU6_9PEZI</name>
<evidence type="ECO:0000313" key="1">
    <source>
        <dbReference type="EMBL" id="KAJ8124595.1"/>
    </source>
</evidence>
<proteinExistence type="predicted"/>
<sequence length="1023" mass="116715">MDGAELAIGLAGAVLKLILLSIDFVGDAKQVYKQGATDRSIDLSMITKSIAITTESLETQLRVTEENELGEEQSLDPERERLKELSQRAAKIGRELEQKLTHVTTDKGSKWRSFKATVLGTWNSDEIKATEQRLVSIKDEMQLSVLVNIRNKVDRSHDSNESRLLTKIEDVANQQALSREDRQYMIGMLNSADGVNQVRHDELVQIGSQLLKGISAPPATFTPNFPSLITLHEDVRKRAENIILTTLWYSGIWDREETISEAHATTAQWIFEDPKTTGQIWDSFVDFLQGDLSMFWVTGKPGCGKSTLMKFINQNPKTRVLLRDWAGQRELLLIPYYFYYNGGEYQKSEVGLIRSLLYSILNRRRELIPIAFGDRFQAAAEGKKLDEPSLPEARKALKNLILQHSDLCFFLSIDGLHEFDPAVSTSRVQSLIDFTHSFEKNRNVKVLVSSRPLPEFERGYDGYASLRVHDLTQRDIRQYAHERLMNHPRMRNLSQNDSRNTSDLLQSLVESSLGVFLWVRLVTESLLEGLTNYDTISDLKKRLNELPSDLEDLYRTILSRIDSIYKSQSARLISFVYYIHGRPCMEKLTLLDLWFAANADDEMVYKTEVKALEDEDVQERIREIEMQLKSRCRGLIETVPTNIYSYSNGPPVSVAYDLSTREHRTTARFIHRSVYEFLSRPTVWDNVIGKFLGRTFSVTLALFRSAILILKTCRLSSYESGERTILITNYTGVRAQLAEQETKQSHTDLVQELDRTMQIIMPTIERVILLKMHNTVDQTDHWSVRCRQLAAFEPLDAELNRRKYIRWPLDSDSHSSLMAFAAEFGLQHYIRSQLHEKGRKVLQKSGLPLLGHALIPFTCGYENRSLSSETVKLLLEEGARPNEVYKGLTLWQWFLWSLPLARSDLGTCSFIPSLFLSRLELMEILLDAGADPNGRVLCDEKSDSDRFRTPNLNVCTILFALKRLRQESVDRRNSLHSMYVPTPAWDCQCDEVIQRMIQFLEGGGGGGGGIFNAGGGLKALMPP</sequence>
<accession>A0ACC2JAU6</accession>
<keyword evidence="2" id="KW-1185">Reference proteome</keyword>
<gene>
    <name evidence="1" type="ORF">O1611_g9046</name>
</gene>
<reference evidence="1" key="1">
    <citation type="submission" date="2022-12" db="EMBL/GenBank/DDBJ databases">
        <title>Genome Sequence of Lasiodiplodia mahajangana.</title>
        <authorList>
            <person name="Buettner E."/>
        </authorList>
    </citation>
    <scope>NUCLEOTIDE SEQUENCE</scope>
    <source>
        <strain evidence="1">VT137</strain>
    </source>
</reference>